<accession>A0A921RRL2</accession>
<evidence type="ECO:0000313" key="1">
    <source>
        <dbReference type="EMBL" id="KAG0544125.1"/>
    </source>
</evidence>
<name>A0A921RRL2_SORBI</name>
<protein>
    <submittedName>
        <fullName evidence="1">Uncharacterized protein</fullName>
    </submittedName>
</protein>
<organism evidence="1 2">
    <name type="scientific">Sorghum bicolor</name>
    <name type="common">Sorghum</name>
    <name type="synonym">Sorghum vulgare</name>
    <dbReference type="NCBI Taxonomy" id="4558"/>
    <lineage>
        <taxon>Eukaryota</taxon>
        <taxon>Viridiplantae</taxon>
        <taxon>Streptophyta</taxon>
        <taxon>Embryophyta</taxon>
        <taxon>Tracheophyta</taxon>
        <taxon>Spermatophyta</taxon>
        <taxon>Magnoliopsida</taxon>
        <taxon>Liliopsida</taxon>
        <taxon>Poales</taxon>
        <taxon>Poaceae</taxon>
        <taxon>PACMAD clade</taxon>
        <taxon>Panicoideae</taxon>
        <taxon>Andropogonodae</taxon>
        <taxon>Andropogoneae</taxon>
        <taxon>Sorghinae</taxon>
        <taxon>Sorghum</taxon>
    </lineage>
</organism>
<dbReference type="EMBL" id="CM027681">
    <property type="protein sequence ID" value="KAG0544125.1"/>
    <property type="molecule type" value="Genomic_DNA"/>
</dbReference>
<reference evidence="1" key="2">
    <citation type="submission" date="2020-10" db="EMBL/GenBank/DDBJ databases">
        <authorList>
            <person name="Cooper E.A."/>
            <person name="Brenton Z.W."/>
            <person name="Flinn B.S."/>
            <person name="Jenkins J."/>
            <person name="Shu S."/>
            <person name="Flowers D."/>
            <person name="Luo F."/>
            <person name="Wang Y."/>
            <person name="Xia P."/>
            <person name="Barry K."/>
            <person name="Daum C."/>
            <person name="Lipzen A."/>
            <person name="Yoshinaga Y."/>
            <person name="Schmutz J."/>
            <person name="Saski C."/>
            <person name="Vermerris W."/>
            <person name="Kresovich S."/>
        </authorList>
    </citation>
    <scope>NUCLEOTIDE SEQUENCE</scope>
</reference>
<evidence type="ECO:0000313" key="2">
    <source>
        <dbReference type="Proteomes" id="UP000807115"/>
    </source>
</evidence>
<reference evidence="1" key="1">
    <citation type="journal article" date="2019" name="BMC Genomics">
        <title>A new reference genome for Sorghum bicolor reveals high levels of sequence similarity between sweet and grain genotypes: implications for the genetics of sugar metabolism.</title>
        <authorList>
            <person name="Cooper E.A."/>
            <person name="Brenton Z.W."/>
            <person name="Flinn B.S."/>
            <person name="Jenkins J."/>
            <person name="Shu S."/>
            <person name="Flowers D."/>
            <person name="Luo F."/>
            <person name="Wang Y."/>
            <person name="Xia P."/>
            <person name="Barry K."/>
            <person name="Daum C."/>
            <person name="Lipzen A."/>
            <person name="Yoshinaga Y."/>
            <person name="Schmutz J."/>
            <person name="Saski C."/>
            <person name="Vermerris W."/>
            <person name="Kresovich S."/>
        </authorList>
    </citation>
    <scope>NUCLEOTIDE SEQUENCE</scope>
</reference>
<gene>
    <name evidence="1" type="ORF">BDA96_02G247900</name>
</gene>
<dbReference type="Proteomes" id="UP000807115">
    <property type="component" value="Chromosome 2"/>
</dbReference>
<dbReference type="Gramene" id="EER96914">
    <property type="protein sequence ID" value="EER96914"/>
    <property type="gene ID" value="SORBI_3002G236900"/>
</dbReference>
<proteinExistence type="predicted"/>
<comment type="caution">
    <text evidence="1">The sequence shown here is derived from an EMBL/GenBank/DDBJ whole genome shotgun (WGS) entry which is preliminary data.</text>
</comment>
<dbReference type="AlphaFoldDB" id="A0A921RRL2"/>
<sequence>MRVARGCGSTYPRLVAGDPAESDAGTCTLHRPGGHVQRVCLDRLYTVFLAKKPLRREETSDLVVSGGDDVGSCSQAPSDEEVALYRVVVSNRRGEDLDAPRRLRARSPSSNGSSLPFRSVSGCYLLSVTFFCVRMPSRTRISTYHSSMYSMASLRLFHTIINKVG</sequence>